<sequence>MRSVTLKSVNLSDVSVGDTLTRMLGGTFPMLLRVTRTDDMHVYCATPDGRDEWVFERAGGLEYDPELGWGSRFGITGSFISEVSKGL</sequence>
<proteinExistence type="predicted"/>
<dbReference type="RefSeq" id="WP_157395987.1">
    <property type="nucleotide sequence ID" value="NZ_WSEL01000002.1"/>
</dbReference>
<evidence type="ECO:0000313" key="1">
    <source>
        <dbReference type="EMBL" id="MVQ27843.1"/>
    </source>
</evidence>
<organism evidence="1 2">
    <name type="scientific">Ramlibacter pinisoli</name>
    <dbReference type="NCBI Taxonomy" id="2682844"/>
    <lineage>
        <taxon>Bacteria</taxon>
        <taxon>Pseudomonadati</taxon>
        <taxon>Pseudomonadota</taxon>
        <taxon>Betaproteobacteria</taxon>
        <taxon>Burkholderiales</taxon>
        <taxon>Comamonadaceae</taxon>
        <taxon>Ramlibacter</taxon>
    </lineage>
</organism>
<protein>
    <submittedName>
        <fullName evidence="1">Uncharacterized protein</fullName>
    </submittedName>
</protein>
<gene>
    <name evidence="1" type="ORF">GON04_00165</name>
</gene>
<dbReference type="EMBL" id="WSEL01000002">
    <property type="protein sequence ID" value="MVQ27843.1"/>
    <property type="molecule type" value="Genomic_DNA"/>
</dbReference>
<keyword evidence="2" id="KW-1185">Reference proteome</keyword>
<dbReference type="Proteomes" id="UP000469385">
    <property type="component" value="Unassembled WGS sequence"/>
</dbReference>
<comment type="caution">
    <text evidence="1">The sequence shown here is derived from an EMBL/GenBank/DDBJ whole genome shotgun (WGS) entry which is preliminary data.</text>
</comment>
<accession>A0A6N8IPT6</accession>
<evidence type="ECO:0000313" key="2">
    <source>
        <dbReference type="Proteomes" id="UP000469385"/>
    </source>
</evidence>
<name>A0A6N8IPT6_9BURK</name>
<reference evidence="1 2" key="1">
    <citation type="submission" date="2019-12" db="EMBL/GenBank/DDBJ databases">
        <authorList>
            <person name="Huq M.A."/>
        </authorList>
    </citation>
    <scope>NUCLEOTIDE SEQUENCE [LARGE SCALE GENOMIC DNA]</scope>
    <source>
        <strain evidence="1 2">MAH-25</strain>
    </source>
</reference>
<dbReference type="AlphaFoldDB" id="A0A6N8IPT6"/>